<reference evidence="1" key="2">
    <citation type="submission" date="2020-06" db="EMBL/GenBank/DDBJ databases">
        <authorList>
            <person name="Sheffer M."/>
        </authorList>
    </citation>
    <scope>NUCLEOTIDE SEQUENCE</scope>
</reference>
<name>A0A8T0EG70_ARGBR</name>
<comment type="caution">
    <text evidence="1">The sequence shown here is derived from an EMBL/GenBank/DDBJ whole genome shotgun (WGS) entry which is preliminary data.</text>
</comment>
<organism evidence="1 2">
    <name type="scientific">Argiope bruennichi</name>
    <name type="common">Wasp spider</name>
    <name type="synonym">Aranea bruennichi</name>
    <dbReference type="NCBI Taxonomy" id="94029"/>
    <lineage>
        <taxon>Eukaryota</taxon>
        <taxon>Metazoa</taxon>
        <taxon>Ecdysozoa</taxon>
        <taxon>Arthropoda</taxon>
        <taxon>Chelicerata</taxon>
        <taxon>Arachnida</taxon>
        <taxon>Araneae</taxon>
        <taxon>Araneomorphae</taxon>
        <taxon>Entelegynae</taxon>
        <taxon>Araneoidea</taxon>
        <taxon>Araneidae</taxon>
        <taxon>Argiope</taxon>
    </lineage>
</organism>
<keyword evidence="2" id="KW-1185">Reference proteome</keyword>
<gene>
    <name evidence="1" type="ORF">HNY73_017936</name>
</gene>
<dbReference type="Proteomes" id="UP000807504">
    <property type="component" value="Unassembled WGS sequence"/>
</dbReference>
<accession>A0A8T0EG70</accession>
<reference evidence="1" key="1">
    <citation type="journal article" date="2020" name="bioRxiv">
        <title>Chromosome-level reference genome of the European wasp spider Argiope bruennichi: a resource for studies on range expansion and evolutionary adaptation.</title>
        <authorList>
            <person name="Sheffer M.M."/>
            <person name="Hoppe A."/>
            <person name="Krehenwinkel H."/>
            <person name="Uhl G."/>
            <person name="Kuss A.W."/>
            <person name="Jensen L."/>
            <person name="Jensen C."/>
            <person name="Gillespie R.G."/>
            <person name="Hoff K.J."/>
            <person name="Prost S."/>
        </authorList>
    </citation>
    <scope>NUCLEOTIDE SEQUENCE</scope>
</reference>
<evidence type="ECO:0000313" key="1">
    <source>
        <dbReference type="EMBL" id="KAF8770398.1"/>
    </source>
</evidence>
<proteinExistence type="predicted"/>
<dbReference type="EMBL" id="JABXBU010002228">
    <property type="protein sequence ID" value="KAF8770398.1"/>
    <property type="molecule type" value="Genomic_DNA"/>
</dbReference>
<dbReference type="AlphaFoldDB" id="A0A8T0EG70"/>
<protein>
    <submittedName>
        <fullName evidence="1">Uncharacterized protein</fullName>
    </submittedName>
</protein>
<sequence length="112" mass="12986">MPFERKKKNQCQKDLFAEGLAEIITIIPFHTHYLTSAETLRFLPAKNCREQFEDYFGNSLEPAEAAKYYKEVLVMKSNFQKLKRKVATYANNNTEVAYEENPFAVLIGTPIM</sequence>
<evidence type="ECO:0000313" key="2">
    <source>
        <dbReference type="Proteomes" id="UP000807504"/>
    </source>
</evidence>